<dbReference type="InterPro" id="IPR018550">
    <property type="entry name" value="Lipid-A_deacylase-rel"/>
</dbReference>
<dbReference type="Pfam" id="PF09411">
    <property type="entry name" value="PagL"/>
    <property type="match status" value="1"/>
</dbReference>
<dbReference type="PATRIC" id="fig|1129794.4.peg.2230"/>
<dbReference type="Proteomes" id="UP000011864">
    <property type="component" value="Chromosome"/>
</dbReference>
<accession>K6ZPQ5</accession>
<evidence type="ECO:0000313" key="2">
    <source>
        <dbReference type="Proteomes" id="UP000011864"/>
    </source>
</evidence>
<dbReference type="AlphaFoldDB" id="K6ZPQ5"/>
<dbReference type="HOGENOM" id="CLU_116714_1_0_6"/>
<dbReference type="Gene3D" id="2.40.160.20">
    <property type="match status" value="1"/>
</dbReference>
<dbReference type="EMBL" id="CP003837">
    <property type="protein sequence ID" value="AGH44363.1"/>
    <property type="molecule type" value="Genomic_DNA"/>
</dbReference>
<proteinExistence type="predicted"/>
<dbReference type="OrthoDB" id="6199047at2"/>
<name>K6ZPQ5_9ALTE</name>
<dbReference type="RefSeq" id="WP_007638335.1">
    <property type="nucleotide sequence ID" value="NC_020514.1"/>
</dbReference>
<organism evidence="1 2">
    <name type="scientific">Paraglaciecola psychrophila 170</name>
    <dbReference type="NCBI Taxonomy" id="1129794"/>
    <lineage>
        <taxon>Bacteria</taxon>
        <taxon>Pseudomonadati</taxon>
        <taxon>Pseudomonadota</taxon>
        <taxon>Gammaproteobacteria</taxon>
        <taxon>Alteromonadales</taxon>
        <taxon>Alteromonadaceae</taxon>
        <taxon>Paraglaciecola</taxon>
    </lineage>
</organism>
<evidence type="ECO:0008006" key="3">
    <source>
        <dbReference type="Google" id="ProtNLM"/>
    </source>
</evidence>
<protein>
    <recommendedName>
        <fullName evidence="3">Lipid A 3-O-deacylase-like protein</fullName>
    </recommendedName>
</protein>
<evidence type="ECO:0000313" key="1">
    <source>
        <dbReference type="EMBL" id="AGH44363.1"/>
    </source>
</evidence>
<keyword evidence="2" id="KW-1185">Reference proteome</keyword>
<gene>
    <name evidence="1" type="ORF">C427_2254</name>
</gene>
<dbReference type="KEGG" id="gps:C427_2254"/>
<sequence length="195" mass="22260">MTRIKITKINKYLVRVSLTKIHDMGDAKITTIIQFMLVTLFCIVSNHATASDYMNEQQKVPEIVIAFGAANIFDSSRYAGVGLEYRFVPVWRKLRPIVGYATTREQDQYVYIGVRYFFKLNDVWLFNPTFAVGLFDSDDGINLGGNVQFRSGFEFSREINDRARLGLGFSHLSNSRIYRSNPGTETVELTLAITF</sequence>
<reference evidence="1 2" key="1">
    <citation type="journal article" date="2013" name="Genome Announc.">
        <title>Complete Genome Sequence of Glaciecola psychrophila Strain 170T.</title>
        <authorList>
            <person name="Yin J."/>
            <person name="Chen J."/>
            <person name="Liu G."/>
            <person name="Yu Y."/>
            <person name="Song L."/>
            <person name="Wang X."/>
            <person name="Qu X."/>
        </authorList>
    </citation>
    <scope>NUCLEOTIDE SEQUENCE [LARGE SCALE GENOMIC DNA]</scope>
    <source>
        <strain evidence="1 2">170</strain>
    </source>
</reference>